<keyword evidence="3" id="KW-1185">Reference proteome</keyword>
<feature type="transmembrane region" description="Helical" evidence="1">
    <location>
        <begin position="213"/>
        <end position="234"/>
    </location>
</feature>
<dbReference type="RefSeq" id="WP_386045404.1">
    <property type="nucleotide sequence ID" value="NZ_JBHUIO010000005.1"/>
</dbReference>
<name>A0ABW4ZWK1_9BACL</name>
<evidence type="ECO:0000256" key="1">
    <source>
        <dbReference type="SAM" id="Phobius"/>
    </source>
</evidence>
<feature type="transmembrane region" description="Helical" evidence="1">
    <location>
        <begin position="135"/>
        <end position="159"/>
    </location>
</feature>
<evidence type="ECO:0000313" key="2">
    <source>
        <dbReference type="EMBL" id="MFD2169899.1"/>
    </source>
</evidence>
<organism evidence="2 3">
    <name type="scientific">Tumebacillus lipolyticus</name>
    <dbReference type="NCBI Taxonomy" id="1280370"/>
    <lineage>
        <taxon>Bacteria</taxon>
        <taxon>Bacillati</taxon>
        <taxon>Bacillota</taxon>
        <taxon>Bacilli</taxon>
        <taxon>Bacillales</taxon>
        <taxon>Alicyclobacillaceae</taxon>
        <taxon>Tumebacillus</taxon>
    </lineage>
</organism>
<protein>
    <recommendedName>
        <fullName evidence="4">ABC transporter permease</fullName>
    </recommendedName>
</protein>
<accession>A0ABW4ZWK1</accession>
<keyword evidence="1" id="KW-0472">Membrane</keyword>
<feature type="transmembrane region" description="Helical" evidence="1">
    <location>
        <begin position="104"/>
        <end position="129"/>
    </location>
</feature>
<comment type="caution">
    <text evidence="2">The sequence shown here is derived from an EMBL/GenBank/DDBJ whole genome shotgun (WGS) entry which is preliminary data.</text>
</comment>
<proteinExistence type="predicted"/>
<sequence>MMRMAMRMSLGDARQVVRDPVLLMSMLAPLLMALVIRLGVPFADGLAEERIGISLLGHEPFLISFLLSATPLMLGLLIGFLLLEERDEEMLAYLAITPLGKIGYLCYRLISPVLLSVIFSLIGFLVAGVEAPDALHLWPVLLMLALEAPLLALMMGVFAGNKVEGLALSKAAGVLFVAPVVAYFVTGPWQWAAGVLPTFWAVKAFLASGVGESVYWLYIGVGIPFHALLLVLLVKKLNAKGS</sequence>
<gene>
    <name evidence="2" type="ORF">ACFSOY_07820</name>
</gene>
<dbReference type="Proteomes" id="UP001597343">
    <property type="component" value="Unassembled WGS sequence"/>
</dbReference>
<dbReference type="EMBL" id="JBHUIO010000005">
    <property type="protein sequence ID" value="MFD2169899.1"/>
    <property type="molecule type" value="Genomic_DNA"/>
</dbReference>
<reference evidence="3" key="1">
    <citation type="journal article" date="2019" name="Int. J. Syst. Evol. Microbiol.">
        <title>The Global Catalogue of Microorganisms (GCM) 10K type strain sequencing project: providing services to taxonomists for standard genome sequencing and annotation.</title>
        <authorList>
            <consortium name="The Broad Institute Genomics Platform"/>
            <consortium name="The Broad Institute Genome Sequencing Center for Infectious Disease"/>
            <person name="Wu L."/>
            <person name="Ma J."/>
        </authorList>
    </citation>
    <scope>NUCLEOTIDE SEQUENCE [LARGE SCALE GENOMIC DNA]</scope>
    <source>
        <strain evidence="3">CGMCC 1.13574</strain>
    </source>
</reference>
<feature type="transmembrane region" description="Helical" evidence="1">
    <location>
        <begin position="21"/>
        <end position="40"/>
    </location>
</feature>
<feature type="transmembrane region" description="Helical" evidence="1">
    <location>
        <begin position="60"/>
        <end position="83"/>
    </location>
</feature>
<evidence type="ECO:0008006" key="4">
    <source>
        <dbReference type="Google" id="ProtNLM"/>
    </source>
</evidence>
<evidence type="ECO:0000313" key="3">
    <source>
        <dbReference type="Proteomes" id="UP001597343"/>
    </source>
</evidence>
<keyword evidence="1" id="KW-1133">Transmembrane helix</keyword>
<feature type="transmembrane region" description="Helical" evidence="1">
    <location>
        <begin position="171"/>
        <end position="193"/>
    </location>
</feature>
<keyword evidence="1" id="KW-0812">Transmembrane</keyword>